<keyword evidence="4 7" id="KW-0233">DNA recombination</keyword>
<dbReference type="GO" id="GO:0006310">
    <property type="term" value="P:DNA recombination"/>
    <property type="evidence" value="ECO:0007669"/>
    <property type="project" value="UniProtKB-UniRule"/>
</dbReference>
<accession>A0A916QQ81</accession>
<dbReference type="GO" id="GO:0006302">
    <property type="term" value="P:double-strand break repair"/>
    <property type="evidence" value="ECO:0007669"/>
    <property type="project" value="TreeGrafter"/>
</dbReference>
<dbReference type="InterPro" id="IPR012340">
    <property type="entry name" value="NA-bd_OB-fold"/>
</dbReference>
<proteinExistence type="inferred from homology"/>
<dbReference type="SUPFAM" id="SSF57863">
    <property type="entry name" value="ArfGap/RecO-like zinc finger"/>
    <property type="match status" value="1"/>
</dbReference>
<dbReference type="InterPro" id="IPR037278">
    <property type="entry name" value="ARFGAP/RecO"/>
</dbReference>
<comment type="similarity">
    <text evidence="1 7">Belongs to the RecO family.</text>
</comment>
<evidence type="ECO:0000256" key="6">
    <source>
        <dbReference type="ARBA" id="ARBA00033409"/>
    </source>
</evidence>
<reference evidence="9" key="2">
    <citation type="submission" date="2020-09" db="EMBL/GenBank/DDBJ databases">
        <authorList>
            <person name="Sun Q."/>
            <person name="Zhou Y."/>
        </authorList>
    </citation>
    <scope>NUCLEOTIDE SEQUENCE</scope>
    <source>
        <strain evidence="9">CGMCC 1.15880</strain>
    </source>
</reference>
<evidence type="ECO:0000313" key="9">
    <source>
        <dbReference type="EMBL" id="GGA05875.1"/>
    </source>
</evidence>
<dbReference type="Pfam" id="PF02565">
    <property type="entry name" value="RecO_C"/>
    <property type="match status" value="1"/>
</dbReference>
<dbReference type="InterPro" id="IPR042242">
    <property type="entry name" value="RecO_C"/>
</dbReference>
<evidence type="ECO:0000256" key="4">
    <source>
        <dbReference type="ARBA" id="ARBA00023172"/>
    </source>
</evidence>
<dbReference type="PANTHER" id="PTHR33991">
    <property type="entry name" value="DNA REPAIR PROTEIN RECO"/>
    <property type="match status" value="1"/>
</dbReference>
<dbReference type="Gene3D" id="1.20.1440.120">
    <property type="entry name" value="Recombination protein O, C-terminal domain"/>
    <property type="match status" value="1"/>
</dbReference>
<evidence type="ECO:0000256" key="3">
    <source>
        <dbReference type="ARBA" id="ARBA00022763"/>
    </source>
</evidence>
<comment type="function">
    <text evidence="7">Involved in DNA repair and RecF pathway recombination.</text>
</comment>
<keyword evidence="5 7" id="KW-0234">DNA repair</keyword>
<dbReference type="Gene3D" id="2.40.50.140">
    <property type="entry name" value="Nucleic acid-binding proteins"/>
    <property type="match status" value="1"/>
</dbReference>
<dbReference type="InterPro" id="IPR003717">
    <property type="entry name" value="RecO"/>
</dbReference>
<reference evidence="9" key="1">
    <citation type="journal article" date="2014" name="Int. J. Syst. Evol. Microbiol.">
        <title>Complete genome sequence of Corynebacterium casei LMG S-19264T (=DSM 44701T), isolated from a smear-ripened cheese.</title>
        <authorList>
            <consortium name="US DOE Joint Genome Institute (JGI-PGF)"/>
            <person name="Walter F."/>
            <person name="Albersmeier A."/>
            <person name="Kalinowski J."/>
            <person name="Ruckert C."/>
        </authorList>
    </citation>
    <scope>NUCLEOTIDE SEQUENCE</scope>
    <source>
        <strain evidence="9">CGMCC 1.15880</strain>
    </source>
</reference>
<protein>
    <recommendedName>
        <fullName evidence="2 7">DNA repair protein RecO</fullName>
    </recommendedName>
    <alternativeName>
        <fullName evidence="6 7">Recombination protein O</fullName>
    </alternativeName>
</protein>
<dbReference type="EMBL" id="BMKA01000001">
    <property type="protein sequence ID" value="GGA05875.1"/>
    <property type="molecule type" value="Genomic_DNA"/>
</dbReference>
<dbReference type="SUPFAM" id="SSF50249">
    <property type="entry name" value="Nucleic acid-binding proteins"/>
    <property type="match status" value="1"/>
</dbReference>
<dbReference type="Proteomes" id="UP000628017">
    <property type="component" value="Unassembled WGS sequence"/>
</dbReference>
<evidence type="ECO:0000256" key="5">
    <source>
        <dbReference type="ARBA" id="ARBA00023204"/>
    </source>
</evidence>
<evidence type="ECO:0000313" key="10">
    <source>
        <dbReference type="Proteomes" id="UP000628017"/>
    </source>
</evidence>
<dbReference type="GO" id="GO:0043590">
    <property type="term" value="C:bacterial nucleoid"/>
    <property type="evidence" value="ECO:0007669"/>
    <property type="project" value="TreeGrafter"/>
</dbReference>
<comment type="caution">
    <text evidence="9">The sequence shown here is derived from an EMBL/GenBank/DDBJ whole genome shotgun (WGS) entry which is preliminary data.</text>
</comment>
<dbReference type="HAMAP" id="MF_00201">
    <property type="entry name" value="RecO"/>
    <property type="match status" value="1"/>
</dbReference>
<evidence type="ECO:0000259" key="8">
    <source>
        <dbReference type="Pfam" id="PF11967"/>
    </source>
</evidence>
<dbReference type="RefSeq" id="WP_188670053.1">
    <property type="nucleotide sequence ID" value="NZ_BMKA01000001.1"/>
</dbReference>
<sequence length="252" mass="27307">MEWRDEGVILSARRHGESSVILEVLTKTHGRHAGVVRGGASRKLAPVLQPGNQVEVEWRARLEEHLGGFHVELLRSRSAIMGDRAALAALGAICALGGFALPERMELPEIYTRTIDLVDALEAGEGWQADYAIWELMLLEELGYGLDLGSCAATGTTQELVYVSPKSGRAVCRSSGLAYADRMLPLPVFLQLEGAEPEAADILAALKTTGYFLERWLAPALGNRPLPEARGRLVQLLTRRVKKDAQGDSAAG</sequence>
<keyword evidence="10" id="KW-1185">Reference proteome</keyword>
<organism evidence="9 10">
    <name type="scientific">Neptunicoccus cionae</name>
    <dbReference type="NCBI Taxonomy" id="2035344"/>
    <lineage>
        <taxon>Bacteria</taxon>
        <taxon>Pseudomonadati</taxon>
        <taxon>Pseudomonadota</taxon>
        <taxon>Alphaproteobacteria</taxon>
        <taxon>Rhodobacterales</taxon>
        <taxon>Paracoccaceae</taxon>
        <taxon>Neptunicoccus</taxon>
    </lineage>
</organism>
<gene>
    <name evidence="7 9" type="primary">recO</name>
    <name evidence="9" type="ORF">GCM10011498_01920</name>
</gene>
<dbReference type="InterPro" id="IPR022572">
    <property type="entry name" value="DNA_rep/recomb_RecO_N"/>
</dbReference>
<evidence type="ECO:0000256" key="7">
    <source>
        <dbReference type="HAMAP-Rule" id="MF_00201"/>
    </source>
</evidence>
<dbReference type="PANTHER" id="PTHR33991:SF1">
    <property type="entry name" value="DNA REPAIR PROTEIN RECO"/>
    <property type="match status" value="1"/>
</dbReference>
<keyword evidence="3 7" id="KW-0227">DNA damage</keyword>
<dbReference type="NCBIfam" id="TIGR00613">
    <property type="entry name" value="reco"/>
    <property type="match status" value="1"/>
</dbReference>
<dbReference type="Pfam" id="PF11967">
    <property type="entry name" value="RecO_N"/>
    <property type="match status" value="1"/>
</dbReference>
<evidence type="ECO:0000256" key="1">
    <source>
        <dbReference type="ARBA" id="ARBA00007452"/>
    </source>
</evidence>
<evidence type="ECO:0000256" key="2">
    <source>
        <dbReference type="ARBA" id="ARBA00021310"/>
    </source>
</evidence>
<dbReference type="AlphaFoldDB" id="A0A916QQ81"/>
<name>A0A916QQ81_9RHOB</name>
<feature type="domain" description="DNA replication/recombination mediator RecO N-terminal" evidence="8">
    <location>
        <begin position="1"/>
        <end position="76"/>
    </location>
</feature>